<evidence type="ECO:0000313" key="3">
    <source>
        <dbReference type="Proteomes" id="UP000294739"/>
    </source>
</evidence>
<dbReference type="OrthoDB" id="9809635at2"/>
<dbReference type="GO" id="GO:0016787">
    <property type="term" value="F:hydrolase activity"/>
    <property type="evidence" value="ECO:0007669"/>
    <property type="project" value="UniProtKB-KW"/>
</dbReference>
<dbReference type="InterPro" id="IPR001466">
    <property type="entry name" value="Beta-lactam-related"/>
</dbReference>
<comment type="caution">
    <text evidence="2">The sequence shown here is derived from an EMBL/GenBank/DDBJ whole genome shotgun (WGS) entry which is preliminary data.</text>
</comment>
<dbReference type="SUPFAM" id="SSF56601">
    <property type="entry name" value="beta-lactamase/transpeptidase-like"/>
    <property type="match status" value="1"/>
</dbReference>
<organism evidence="2 3">
    <name type="scientific">Jiangella asiatica</name>
    <dbReference type="NCBI Taxonomy" id="2530372"/>
    <lineage>
        <taxon>Bacteria</taxon>
        <taxon>Bacillati</taxon>
        <taxon>Actinomycetota</taxon>
        <taxon>Actinomycetes</taxon>
        <taxon>Jiangellales</taxon>
        <taxon>Jiangellaceae</taxon>
        <taxon>Jiangella</taxon>
    </lineage>
</organism>
<dbReference type="AlphaFoldDB" id="A0A4R5D4X2"/>
<evidence type="ECO:0000313" key="2">
    <source>
        <dbReference type="EMBL" id="TDE08462.1"/>
    </source>
</evidence>
<feature type="domain" description="Beta-lactamase-related" evidence="1">
    <location>
        <begin position="144"/>
        <end position="452"/>
    </location>
</feature>
<keyword evidence="3" id="KW-1185">Reference proteome</keyword>
<dbReference type="Proteomes" id="UP000294739">
    <property type="component" value="Unassembled WGS sequence"/>
</dbReference>
<dbReference type="InterPro" id="IPR012338">
    <property type="entry name" value="Beta-lactam/transpept-like"/>
</dbReference>
<dbReference type="InterPro" id="IPR050789">
    <property type="entry name" value="Diverse_Enzym_Activities"/>
</dbReference>
<dbReference type="InParanoid" id="A0A4R5D4X2"/>
<dbReference type="EMBL" id="SMKZ01000024">
    <property type="protein sequence ID" value="TDE08462.1"/>
    <property type="molecule type" value="Genomic_DNA"/>
</dbReference>
<evidence type="ECO:0000259" key="1">
    <source>
        <dbReference type="Pfam" id="PF00144"/>
    </source>
</evidence>
<reference evidence="2 3" key="1">
    <citation type="submission" date="2019-03" db="EMBL/GenBank/DDBJ databases">
        <title>Draft genome sequences of novel Actinobacteria.</title>
        <authorList>
            <person name="Sahin N."/>
            <person name="Ay H."/>
            <person name="Saygin H."/>
        </authorList>
    </citation>
    <scope>NUCLEOTIDE SEQUENCE [LARGE SCALE GENOMIC DNA]</scope>
    <source>
        <strain evidence="2 3">5K138</strain>
    </source>
</reference>
<name>A0A4R5D4X2_9ACTN</name>
<gene>
    <name evidence="2" type="ORF">E1269_17295</name>
</gene>
<accession>A0A4R5D4X2</accession>
<protein>
    <submittedName>
        <fullName evidence="2">Class A beta-lactamase-related serine hydrolase</fullName>
    </submittedName>
</protein>
<dbReference type="Gene3D" id="3.40.710.10">
    <property type="entry name" value="DD-peptidase/beta-lactamase superfamily"/>
    <property type="match status" value="1"/>
</dbReference>
<sequence length="461" mass="49981">MAAIAATLRSDEGAIAVTPSARQFHAWLTAVNSGDATRVSSFFADHCVQPSAVDIIPETTYWRTGGFTLHSTEQDTDTTFVGIVRSRARGIHARVSVDVTPREPWQVTRFDIHDLPSPPGTAVERETEAAALSHLSQRLTDATAADQFSGVMLVHRRGLPVFGQAHGLADREHGIGNTMDTRFSIASMGKMFTGVAVLQLVQAGEIELEATLDDYVPDYPNRDLASAVTVHHLLTHTGGAGDFFGPELPRIWHELDTVDAYVRHFGHLGPEFEPGSRWVYSNYGFVLLGLLIEQVSGQGYAEYIADHVFGPASMRDTTFEPERNVPGHATAYSRTSVALPWQPVTDRHDYPGSPAGGAYSTAGDMARFAAALLDNRLLDAEHTELVTTGKVTARGGAYAYGFVDVTENGTRWFGHTGGNNGINSELRIYPESGYVLVGLSNLDPPAAAMVMRYAGDRLPAR</sequence>
<dbReference type="PANTHER" id="PTHR43283">
    <property type="entry name" value="BETA-LACTAMASE-RELATED"/>
    <property type="match status" value="1"/>
</dbReference>
<keyword evidence="2" id="KW-0378">Hydrolase</keyword>
<dbReference type="Pfam" id="PF00144">
    <property type="entry name" value="Beta-lactamase"/>
    <property type="match status" value="1"/>
</dbReference>
<proteinExistence type="predicted"/>